<dbReference type="PANTHER" id="PTHR16434">
    <property type="entry name" value="EWING'S TUMOR-ASSOCIATED ANTIGEN 1 ETAA1"/>
    <property type="match status" value="1"/>
</dbReference>
<dbReference type="EMBL" id="JACAGB010000013">
    <property type="protein sequence ID" value="KAF6328749.1"/>
    <property type="molecule type" value="Genomic_DNA"/>
</dbReference>
<evidence type="ECO:0000313" key="3">
    <source>
        <dbReference type="Proteomes" id="UP000558488"/>
    </source>
</evidence>
<feature type="compositionally biased region" description="Low complexity" evidence="1">
    <location>
        <begin position="20"/>
        <end position="34"/>
    </location>
</feature>
<comment type="caution">
    <text evidence="2">The sequence shown here is derived from an EMBL/GenBank/DDBJ whole genome shotgun (WGS) entry which is preliminary data.</text>
</comment>
<dbReference type="PANTHER" id="PTHR16434:SF2">
    <property type="entry name" value="EWING'S TUMOR-ASSOCIATED ANTIGEN 1"/>
    <property type="match status" value="1"/>
</dbReference>
<reference evidence="2 3" key="1">
    <citation type="journal article" date="2020" name="Nature">
        <title>Six reference-quality genomes reveal evolution of bat adaptations.</title>
        <authorList>
            <person name="Jebb D."/>
            <person name="Huang Z."/>
            <person name="Pippel M."/>
            <person name="Hughes G.M."/>
            <person name="Lavrichenko K."/>
            <person name="Devanna P."/>
            <person name="Winkler S."/>
            <person name="Jermiin L.S."/>
            <person name="Skirmuntt E.C."/>
            <person name="Katzourakis A."/>
            <person name="Burkitt-Gray L."/>
            <person name="Ray D.A."/>
            <person name="Sullivan K.A.M."/>
            <person name="Roscito J.G."/>
            <person name="Kirilenko B.M."/>
            <person name="Davalos L.M."/>
            <person name="Corthals A.P."/>
            <person name="Power M.L."/>
            <person name="Jones G."/>
            <person name="Ransome R.D."/>
            <person name="Dechmann D.K.N."/>
            <person name="Locatelli A.G."/>
            <person name="Puechmaille S.J."/>
            <person name="Fedrigo O."/>
            <person name="Jarvis E.D."/>
            <person name="Hiller M."/>
            <person name="Vernes S.C."/>
            <person name="Myers E.W."/>
            <person name="Teeling E.C."/>
        </authorList>
    </citation>
    <scope>NUCLEOTIDE SEQUENCE [LARGE SCALE GENOMIC DNA]</scope>
    <source>
        <strain evidence="2">MPipKuh1</strain>
        <tissue evidence="2">Flight muscle</tissue>
    </source>
</reference>
<sequence length="849" mass="95017">MSRRRKLGDSPGPKRTPRQAAATAAAEECSSVAESGKRRLRSARGSGLRGAGEGSQQPVPQPEQPSVAASCEKYETPKRVLKMDLLSSSFNSPNDPDGLNDIFWDQNSPMTKQLGKGRRKKIYSTDSDEISHIVNCIAPQDEKPTTDSMLGVWIGETAIPCTPHVAKGKSRAKFSCTKLKTQNQEEELMKLAKQFDKNMEELDVIQEQNQRNHDFIQVISEAETLNNYNIQMQLLHDIVPEIDNAKIKKPVKENTKVSVVNDQYNSQKPFDQNAEAAFNAIFDGSTQKCSGQLSQDLSDALWSSVHTASGKKSALKEEKIISNETQVTEKLRNKPPTSLSHQINTPGMTKSYVTSSTKEPEAFNKHMDIFEDEWENLLNNEPFVMQNVGISELFSAPETVQMVDQKEICIFNSKNGKSNSRMNISLDAEFRDSEVLDVSSNTHTNKLIDARQYRFSPNSNDKPNQLLSIGNKMKFEKSFNKTIQDKTQDGSVASDPTKVKEDIHTEFISNVNTSRKKSTLNTGYSNEQKNKSVFNPSFKMSANIDTFDFAALDSANQTDASNMDYFSDDWNDPSFANEIVKTCHQLENTWEADDVEDDLLYQACDDIEKLTQQQDMRKDNKTSKSIFDINNSSKHGAKNRFTTSKQGSQLVQSTYLNLSNDISAQSSSLTDTSQINKSVKMLKGEICGNSPSFIGATTNLTIYSKNSNCQINNLPVSWSNTDIPIELNSSKSVLIRSSSLNVNSDHVSTEVATYEKKLNTQHLFHGTITNEAQNDLNRTVTFSKYRFTKIKNSHVLSQINQNCITESISETRITQNLEKNKIPVNSLCGKTVQQQSLMKPESLKQPSKD</sequence>
<name>A0A7J7VUI1_PIPKU</name>
<feature type="region of interest" description="Disordered" evidence="1">
    <location>
        <begin position="615"/>
        <end position="643"/>
    </location>
</feature>
<feature type="compositionally biased region" description="Polar residues" evidence="1">
    <location>
        <begin position="335"/>
        <end position="353"/>
    </location>
</feature>
<keyword evidence="2" id="KW-0418">Kinase</keyword>
<accession>A0A7J7VUI1</accession>
<dbReference type="GO" id="GO:0043539">
    <property type="term" value="F:protein serine/threonine kinase activator activity"/>
    <property type="evidence" value="ECO:0007669"/>
    <property type="project" value="TreeGrafter"/>
</dbReference>
<gene>
    <name evidence="2" type="ORF">mPipKuh1_004578</name>
</gene>
<dbReference type="GO" id="GO:2000001">
    <property type="term" value="P:regulation of DNA damage checkpoint"/>
    <property type="evidence" value="ECO:0007669"/>
    <property type="project" value="TreeGrafter"/>
</dbReference>
<dbReference type="GO" id="GO:0016301">
    <property type="term" value="F:kinase activity"/>
    <property type="evidence" value="ECO:0007669"/>
    <property type="project" value="UniProtKB-KW"/>
</dbReference>
<organism evidence="2 3">
    <name type="scientific">Pipistrellus kuhlii</name>
    <name type="common">Kuhl's pipistrelle</name>
    <dbReference type="NCBI Taxonomy" id="59472"/>
    <lineage>
        <taxon>Eukaryota</taxon>
        <taxon>Metazoa</taxon>
        <taxon>Chordata</taxon>
        <taxon>Craniata</taxon>
        <taxon>Vertebrata</taxon>
        <taxon>Euteleostomi</taxon>
        <taxon>Mammalia</taxon>
        <taxon>Eutheria</taxon>
        <taxon>Laurasiatheria</taxon>
        <taxon>Chiroptera</taxon>
        <taxon>Yangochiroptera</taxon>
        <taxon>Vespertilionidae</taxon>
        <taxon>Pipistrellus</taxon>
    </lineage>
</organism>
<keyword evidence="3" id="KW-1185">Reference proteome</keyword>
<dbReference type="GO" id="GO:0031297">
    <property type="term" value="P:replication fork processing"/>
    <property type="evidence" value="ECO:0007669"/>
    <property type="project" value="TreeGrafter"/>
</dbReference>
<dbReference type="Proteomes" id="UP000558488">
    <property type="component" value="Unassembled WGS sequence"/>
</dbReference>
<keyword evidence="2" id="KW-0808">Transferase</keyword>
<feature type="compositionally biased region" description="Polar residues" evidence="1">
    <location>
        <begin position="623"/>
        <end position="643"/>
    </location>
</feature>
<protein>
    <submittedName>
        <fullName evidence="2">ETAA1 activator of ATR kinase</fullName>
    </submittedName>
</protein>
<evidence type="ECO:0000256" key="1">
    <source>
        <dbReference type="SAM" id="MobiDB-lite"/>
    </source>
</evidence>
<proteinExistence type="predicted"/>
<dbReference type="Pfam" id="PF15350">
    <property type="entry name" value="ETAA1"/>
    <property type="match status" value="1"/>
</dbReference>
<feature type="region of interest" description="Disordered" evidence="1">
    <location>
        <begin position="1"/>
        <end position="69"/>
    </location>
</feature>
<dbReference type="GO" id="GO:0006974">
    <property type="term" value="P:DNA damage response"/>
    <property type="evidence" value="ECO:0007669"/>
    <property type="project" value="TreeGrafter"/>
</dbReference>
<dbReference type="AlphaFoldDB" id="A0A7J7VUI1"/>
<evidence type="ECO:0000313" key="2">
    <source>
        <dbReference type="EMBL" id="KAF6328749.1"/>
    </source>
</evidence>
<feature type="region of interest" description="Disordered" evidence="1">
    <location>
        <begin position="329"/>
        <end position="353"/>
    </location>
</feature>
<dbReference type="InterPro" id="IPR029406">
    <property type="entry name" value="ETAA1"/>
</dbReference>
<dbReference type="GO" id="GO:0043596">
    <property type="term" value="C:nuclear replication fork"/>
    <property type="evidence" value="ECO:0007669"/>
    <property type="project" value="TreeGrafter"/>
</dbReference>